<dbReference type="GO" id="GO:0006412">
    <property type="term" value="P:translation"/>
    <property type="evidence" value="ECO:0007669"/>
    <property type="project" value="UniProtKB-UniRule"/>
</dbReference>
<evidence type="ECO:0000256" key="1">
    <source>
        <dbReference type="ARBA" id="ARBA00009254"/>
    </source>
</evidence>
<dbReference type="GO" id="GO:0005840">
    <property type="term" value="C:ribosome"/>
    <property type="evidence" value="ECO:0007669"/>
    <property type="project" value="UniProtKB-KW"/>
</dbReference>
<evidence type="ECO:0000256" key="3">
    <source>
        <dbReference type="ARBA" id="ARBA00023274"/>
    </source>
</evidence>
<dbReference type="GO" id="GO:1990904">
    <property type="term" value="C:ribonucleoprotein complex"/>
    <property type="evidence" value="ECO:0007669"/>
    <property type="project" value="UniProtKB-KW"/>
</dbReference>
<organism evidence="7 8">
    <name type="scientific">Candidatus Harrisonbacteria bacterium CG10_big_fil_rev_8_21_14_0_10_38_8</name>
    <dbReference type="NCBI Taxonomy" id="1974582"/>
    <lineage>
        <taxon>Bacteria</taxon>
        <taxon>Candidatus Harrisoniibacteriota</taxon>
    </lineage>
</organism>
<comment type="caution">
    <text evidence="7">The sequence shown here is derived from an EMBL/GenBank/DDBJ whole genome shotgun (WGS) entry which is preliminary data.</text>
</comment>
<evidence type="ECO:0000256" key="5">
    <source>
        <dbReference type="HAMAP-Rule" id="MF_00374"/>
    </source>
</evidence>
<evidence type="ECO:0000256" key="2">
    <source>
        <dbReference type="ARBA" id="ARBA00022980"/>
    </source>
</evidence>
<proteinExistence type="inferred from homology"/>
<dbReference type="AlphaFoldDB" id="A0A2M6WK84"/>
<protein>
    <recommendedName>
        <fullName evidence="4 5">Large ribosomal subunit protein uL29</fullName>
    </recommendedName>
</protein>
<keyword evidence="6" id="KW-0175">Coiled coil</keyword>
<feature type="coiled-coil region" evidence="6">
    <location>
        <begin position="7"/>
        <end position="34"/>
    </location>
</feature>
<keyword evidence="2 5" id="KW-0689">Ribosomal protein</keyword>
<accession>A0A2M6WK84</accession>
<dbReference type="Gene3D" id="1.10.287.310">
    <property type="match status" value="1"/>
</dbReference>
<gene>
    <name evidence="5" type="primary">rpmC</name>
    <name evidence="7" type="ORF">COU06_01335</name>
</gene>
<dbReference type="InterPro" id="IPR001854">
    <property type="entry name" value="Ribosomal_uL29"/>
</dbReference>
<evidence type="ECO:0000256" key="4">
    <source>
        <dbReference type="ARBA" id="ARBA00035204"/>
    </source>
</evidence>
<dbReference type="EMBL" id="PFAY01000010">
    <property type="protein sequence ID" value="PIT93176.1"/>
    <property type="molecule type" value="Genomic_DNA"/>
</dbReference>
<evidence type="ECO:0000313" key="7">
    <source>
        <dbReference type="EMBL" id="PIT93176.1"/>
    </source>
</evidence>
<comment type="similarity">
    <text evidence="1 5">Belongs to the universal ribosomal protein uL29 family.</text>
</comment>
<sequence length="64" mass="7654">MKKKDLEKTKNKTIDELKKDLTDLQEKLWQTQNNIRLGKEKNVRMGRRIRKDMAQILTAINTKN</sequence>
<keyword evidence="3 5" id="KW-0687">Ribonucleoprotein</keyword>
<name>A0A2M6WK84_9BACT</name>
<evidence type="ECO:0000313" key="8">
    <source>
        <dbReference type="Proteomes" id="UP000229112"/>
    </source>
</evidence>
<dbReference type="Pfam" id="PF00831">
    <property type="entry name" value="Ribosomal_L29"/>
    <property type="match status" value="1"/>
</dbReference>
<dbReference type="InterPro" id="IPR036049">
    <property type="entry name" value="Ribosomal_uL29_sf"/>
</dbReference>
<dbReference type="HAMAP" id="MF_00374">
    <property type="entry name" value="Ribosomal_uL29"/>
    <property type="match status" value="1"/>
</dbReference>
<dbReference type="GO" id="GO:0003735">
    <property type="term" value="F:structural constituent of ribosome"/>
    <property type="evidence" value="ECO:0007669"/>
    <property type="project" value="InterPro"/>
</dbReference>
<dbReference type="SUPFAM" id="SSF46561">
    <property type="entry name" value="Ribosomal protein L29 (L29p)"/>
    <property type="match status" value="1"/>
</dbReference>
<reference evidence="8" key="1">
    <citation type="submission" date="2017-09" db="EMBL/GenBank/DDBJ databases">
        <title>Depth-based differentiation of microbial function through sediment-hosted aquifers and enrichment of novel symbionts in the deep terrestrial subsurface.</title>
        <authorList>
            <person name="Probst A.J."/>
            <person name="Ladd B."/>
            <person name="Jarett J.K."/>
            <person name="Geller-Mcgrath D.E."/>
            <person name="Sieber C.M.K."/>
            <person name="Emerson J.B."/>
            <person name="Anantharaman K."/>
            <person name="Thomas B.C."/>
            <person name="Malmstrom R."/>
            <person name="Stieglmeier M."/>
            <person name="Klingl A."/>
            <person name="Woyke T."/>
            <person name="Ryan C.M."/>
            <person name="Banfield J.F."/>
        </authorList>
    </citation>
    <scope>NUCLEOTIDE SEQUENCE [LARGE SCALE GENOMIC DNA]</scope>
</reference>
<dbReference type="Proteomes" id="UP000229112">
    <property type="component" value="Unassembled WGS sequence"/>
</dbReference>
<evidence type="ECO:0000256" key="6">
    <source>
        <dbReference type="SAM" id="Coils"/>
    </source>
</evidence>